<feature type="compositionally biased region" description="Low complexity" evidence="3">
    <location>
        <begin position="199"/>
        <end position="216"/>
    </location>
</feature>
<dbReference type="EMBL" id="MASW01000001">
    <property type="protein sequence ID" value="PXY32426.1"/>
    <property type="molecule type" value="Genomic_DNA"/>
</dbReference>
<dbReference type="Pfam" id="PF13490">
    <property type="entry name" value="zf-HC2"/>
    <property type="match status" value="1"/>
</dbReference>
<dbReference type="Gene3D" id="1.10.10.1320">
    <property type="entry name" value="Anti-sigma factor, zinc-finger domain"/>
    <property type="match status" value="1"/>
</dbReference>
<keyword evidence="6" id="KW-1185">Reference proteome</keyword>
<evidence type="ECO:0000256" key="2">
    <source>
        <dbReference type="ARBA" id="ARBA00023163"/>
    </source>
</evidence>
<feature type="region of interest" description="Disordered" evidence="3">
    <location>
        <begin position="199"/>
        <end position="237"/>
    </location>
</feature>
<dbReference type="InterPro" id="IPR027383">
    <property type="entry name" value="Znf_put"/>
</dbReference>
<evidence type="ECO:0000313" key="5">
    <source>
        <dbReference type="EMBL" id="PXY32426.1"/>
    </source>
</evidence>
<feature type="region of interest" description="Disordered" evidence="3">
    <location>
        <begin position="169"/>
        <end position="188"/>
    </location>
</feature>
<name>A0A2V4BBA8_9PSEU</name>
<feature type="domain" description="Putative zinc-finger" evidence="4">
    <location>
        <begin position="19"/>
        <end position="46"/>
    </location>
</feature>
<evidence type="ECO:0000313" key="6">
    <source>
        <dbReference type="Proteomes" id="UP000249915"/>
    </source>
</evidence>
<dbReference type="OrthoDB" id="4775043at2"/>
<protein>
    <recommendedName>
        <fullName evidence="4">Putative zinc-finger domain-containing protein</fullName>
    </recommendedName>
</protein>
<keyword evidence="1" id="KW-0805">Transcription regulation</keyword>
<organism evidence="5 6">
    <name type="scientific">Prauserella muralis</name>
    <dbReference type="NCBI Taxonomy" id="588067"/>
    <lineage>
        <taxon>Bacteria</taxon>
        <taxon>Bacillati</taxon>
        <taxon>Actinomycetota</taxon>
        <taxon>Actinomycetes</taxon>
        <taxon>Pseudonocardiales</taxon>
        <taxon>Pseudonocardiaceae</taxon>
        <taxon>Prauserella</taxon>
    </lineage>
</organism>
<proteinExistence type="predicted"/>
<keyword evidence="2" id="KW-0804">Transcription</keyword>
<reference evidence="5 6" key="1">
    <citation type="submission" date="2016-07" db="EMBL/GenBank/DDBJ databases">
        <title>Draft genome sequence of Prauserella muralis DSM 45305, isolated from a mould-covered wall in an indoor environment.</title>
        <authorList>
            <person name="Ruckert C."/>
            <person name="Albersmeier A."/>
            <person name="Jiang C.-L."/>
            <person name="Jiang Y."/>
            <person name="Kalinowski J."/>
            <person name="Schneider O."/>
            <person name="Winkler A."/>
            <person name="Zotchev S.B."/>
        </authorList>
    </citation>
    <scope>NUCLEOTIDE SEQUENCE [LARGE SCALE GENOMIC DNA]</scope>
    <source>
        <strain evidence="5 6">DSM 45305</strain>
    </source>
</reference>
<dbReference type="InterPro" id="IPR041916">
    <property type="entry name" value="Anti_sigma_zinc_sf"/>
</dbReference>
<evidence type="ECO:0000256" key="3">
    <source>
        <dbReference type="SAM" id="MobiDB-lite"/>
    </source>
</evidence>
<sequence length="237" mass="23672">MSQNRGWGLPESHLLPDAVVAFVDNELSLGAHERAAAHVARCPACAAEVTAQRQARAAVQRAQSPSISPGFLASLCSIPEHTDVSTTPDNLAISEDGQFVTIQRPDRVAGLRGELPAAPLGSSAPLGTSPAVLGSSARLGGARRRAAQGAGVVVSGLVLSALALVATSSGGGTAGGEVGTEERNGPPPAGVLRAQFNAPATTTTAVPTRTAAAQTRSGTPAPAMTSTSEPAPLVGPR</sequence>
<dbReference type="AlphaFoldDB" id="A0A2V4BBA8"/>
<evidence type="ECO:0000259" key="4">
    <source>
        <dbReference type="Pfam" id="PF13490"/>
    </source>
</evidence>
<evidence type="ECO:0000256" key="1">
    <source>
        <dbReference type="ARBA" id="ARBA00023015"/>
    </source>
</evidence>
<dbReference type="RefSeq" id="WP_112280454.1">
    <property type="nucleotide sequence ID" value="NZ_MASW01000001.1"/>
</dbReference>
<comment type="caution">
    <text evidence="5">The sequence shown here is derived from an EMBL/GenBank/DDBJ whole genome shotgun (WGS) entry which is preliminary data.</text>
</comment>
<dbReference type="Proteomes" id="UP000249915">
    <property type="component" value="Unassembled WGS sequence"/>
</dbReference>
<gene>
    <name evidence="5" type="ORF">BAY60_09190</name>
</gene>
<accession>A0A2V4BBA8</accession>
<feature type="compositionally biased region" description="Gly residues" evidence="3">
    <location>
        <begin position="169"/>
        <end position="178"/>
    </location>
</feature>